<name>A0A2I7ZH64_SERMA</name>
<sequence length="71" mass="7128">MKFDAKTAPDVQGTLDGINTLAQQLGFSGTPALVVLPSAGASADNVTVIPGYTSAEALQQAISHAAGDTKK</sequence>
<proteinExistence type="predicted"/>
<geneLocation type="plasmid" evidence="1">
    <name>pNDM_4TM</name>
</geneLocation>
<dbReference type="Gene3D" id="3.40.30.10">
    <property type="entry name" value="Glutaredoxin"/>
    <property type="match status" value="1"/>
</dbReference>
<evidence type="ECO:0000313" key="1">
    <source>
        <dbReference type="EMBL" id="AUS91947.1"/>
    </source>
</evidence>
<dbReference type="AlphaFoldDB" id="A0A2I7ZH64"/>
<dbReference type="InterPro" id="IPR036249">
    <property type="entry name" value="Thioredoxin-like_sf"/>
</dbReference>
<dbReference type="SUPFAM" id="SSF52833">
    <property type="entry name" value="Thioredoxin-like"/>
    <property type="match status" value="1"/>
</dbReference>
<keyword evidence="1" id="KW-0614">Plasmid</keyword>
<accession>A0A2I7ZH64</accession>
<reference evidence="1" key="1">
    <citation type="journal article" date="2017" name="J. Antimicrob. Chemother.">
        <title>Illumina short-read and MinION long-read WGS to characterize the molecular epidemiology of an NDM-1 Serratia marcescens outbreak in Romania.</title>
        <authorList>
            <person name="Phan H.T.T."/>
            <person name="Stoesser N."/>
            <person name="Maciuca I.E."/>
            <person name="Toma F."/>
            <person name="Szekely E."/>
            <person name="Flonta M."/>
            <person name="Hubbard A.T.M."/>
            <person name="Pankhurst L."/>
            <person name="Do T."/>
            <person name="Peto T.E.A."/>
            <person name="Walker A.S."/>
            <person name="Crook D.W."/>
            <person name="Timofte D."/>
        </authorList>
    </citation>
    <scope>NUCLEOTIDE SEQUENCE</scope>
    <source>
        <strain evidence="1">4TM</strain>
        <plasmid evidence="1">pNDM_4TM</plasmid>
    </source>
</reference>
<organism evidence="1">
    <name type="scientific">Serratia marcescens</name>
    <dbReference type="NCBI Taxonomy" id="615"/>
    <lineage>
        <taxon>Bacteria</taxon>
        <taxon>Pseudomonadati</taxon>
        <taxon>Pseudomonadota</taxon>
        <taxon>Gammaproteobacteria</taxon>
        <taxon>Enterobacterales</taxon>
        <taxon>Yersiniaceae</taxon>
        <taxon>Serratia</taxon>
    </lineage>
</organism>
<protein>
    <submittedName>
        <fullName evidence="1">Uncharacterized protein</fullName>
    </submittedName>
</protein>
<dbReference type="EMBL" id="MF042352">
    <property type="protein sequence ID" value="AUS91947.1"/>
    <property type="molecule type" value="Genomic_DNA"/>
</dbReference>